<dbReference type="PATRIC" id="fig|1609559.3.peg.73"/>
<dbReference type="EMBL" id="CP010835">
    <property type="protein sequence ID" value="AMM53115.1"/>
    <property type="molecule type" value="Genomic_DNA"/>
</dbReference>
<proteinExistence type="predicted"/>
<dbReference type="Proteomes" id="UP000070587">
    <property type="component" value="Chromosome"/>
</dbReference>
<dbReference type="GeneID" id="28490234"/>
<dbReference type="KEGG" id="pyc:TQ32_00350"/>
<reference evidence="2" key="1">
    <citation type="submission" date="2015-02" db="EMBL/GenBank/DDBJ databases">
        <title>Pyrococcus kukulkanii sp. nov., a novel hyperthermophilic archaeon isolated from a deep-sea hydrothermal vent at the Guaymas Basin.</title>
        <authorList>
            <person name="Oger P.M."/>
            <person name="Callac N."/>
            <person name="Jebbar M."/>
            <person name="Godfroy A."/>
        </authorList>
    </citation>
    <scope>NUCLEOTIDE SEQUENCE [LARGE SCALE GENOMIC DNA]</scope>
    <source>
        <strain evidence="2">NCB100</strain>
    </source>
</reference>
<name>A0A127B7A3_9EURY</name>
<keyword evidence="1" id="KW-0238">DNA-binding</keyword>
<protein>
    <submittedName>
        <fullName evidence="1">DNA-binding protein</fullName>
    </submittedName>
</protein>
<dbReference type="GO" id="GO:0003677">
    <property type="term" value="F:DNA binding"/>
    <property type="evidence" value="ECO:0007669"/>
    <property type="project" value="UniProtKB-KW"/>
</dbReference>
<dbReference type="AlphaFoldDB" id="A0A127B7A3"/>
<dbReference type="STRING" id="1609559.TQ32_00350"/>
<reference evidence="1 2" key="2">
    <citation type="journal article" date="2016" name="Int. J. Syst. Evol. Microbiol.">
        <title>Pyrococcus kukulkanii sp. nov., a hyperthermophilic, piezophilic archaeon isolated from a deep-sea hydrothermal vent.</title>
        <authorList>
            <person name="Callac N."/>
            <person name="Oger P."/>
            <person name="Lesongeur F."/>
            <person name="Rattray J.E."/>
            <person name="Vannier P."/>
            <person name="Michoud G."/>
            <person name="Beauverger M."/>
            <person name="Gayet N."/>
            <person name="Rouxel O."/>
            <person name="Jebbar M."/>
            <person name="Godfroy A."/>
        </authorList>
    </citation>
    <scope>NUCLEOTIDE SEQUENCE [LARGE SCALE GENOMIC DNA]</scope>
    <source>
        <strain evidence="1 2">NCB100</strain>
    </source>
</reference>
<organism evidence="1 2">
    <name type="scientific">Pyrococcus kukulkanii</name>
    <dbReference type="NCBI Taxonomy" id="1609559"/>
    <lineage>
        <taxon>Archaea</taxon>
        <taxon>Methanobacteriati</taxon>
        <taxon>Methanobacteriota</taxon>
        <taxon>Thermococci</taxon>
        <taxon>Thermococcales</taxon>
        <taxon>Thermococcaceae</taxon>
        <taxon>Pyrococcus</taxon>
    </lineage>
</organism>
<evidence type="ECO:0000313" key="1">
    <source>
        <dbReference type="EMBL" id="AMM53115.1"/>
    </source>
</evidence>
<accession>A0A127B7A3</accession>
<sequence length="383" mass="42913">MRLVDIALILLSLVFLALAYVTSNVEPVSIGEAEDGKLVEFTGVCVYSSDGFSILTDGKFSVPVFSDLKLRKVYKVIGVYRRNGIKPRKIEDGKIELEEYEGAYWVDYYPSLLTPKKIKLKFGLSGVEEGELVRVRGIFFGSKLVPVEYYVVGNLTSPKDGYPFKFRGVVLYGGNPGIIFWKNRSVKVYLKDNQTLIPGRVVEVFGITRITGKIIVYTSRLRYLGSANVSEKPNVGEIAEGECRIVQKLENRVKLECLDLPLSNVTGRVGDKIKFRALKRFSDYLCLNCTLYPRENLGNMICNPEAGKAGKVSGVVENVKEVRGRIIAQVRNGNCRILLKIKPDIRIEIGDEVEAFGVFSTYYKKPILIVEGEEDICLNSCCR</sequence>
<gene>
    <name evidence="1" type="ORF">TQ32_00350</name>
</gene>
<dbReference type="RefSeq" id="WP_068319971.1">
    <property type="nucleotide sequence ID" value="NZ_CP010835.1"/>
</dbReference>
<evidence type="ECO:0000313" key="2">
    <source>
        <dbReference type="Proteomes" id="UP000070587"/>
    </source>
</evidence>
<dbReference type="OrthoDB" id="86149at2157"/>